<keyword evidence="10" id="KW-1035">Host cytoplasm</keyword>
<keyword evidence="7 13" id="KW-0547">Nucleotide-binding</keyword>
<dbReference type="EC" id="2.7.11.1" evidence="3"/>
<evidence type="ECO:0000256" key="9">
    <source>
        <dbReference type="ARBA" id="ARBA00022840"/>
    </source>
</evidence>
<keyword evidence="9 13" id="KW-0067">ATP-binding</keyword>
<dbReference type="Pfam" id="PF00069">
    <property type="entry name" value="Pkinase"/>
    <property type="match status" value="1"/>
</dbReference>
<dbReference type="PANTHER" id="PTHR22984">
    <property type="entry name" value="SERINE/THREONINE-PROTEIN KINASE PIM"/>
    <property type="match status" value="1"/>
</dbReference>
<dbReference type="GO" id="GO:0005737">
    <property type="term" value="C:cytoplasm"/>
    <property type="evidence" value="ECO:0007669"/>
    <property type="project" value="TreeGrafter"/>
</dbReference>
<organism evidence="17">
    <name type="scientific">Oikopleura dioica</name>
    <name type="common">Tunicate</name>
    <dbReference type="NCBI Taxonomy" id="34765"/>
    <lineage>
        <taxon>Eukaryota</taxon>
        <taxon>Metazoa</taxon>
        <taxon>Chordata</taxon>
        <taxon>Tunicata</taxon>
        <taxon>Appendicularia</taxon>
        <taxon>Copelata</taxon>
        <taxon>Oikopleuridae</taxon>
        <taxon>Oikopleura</taxon>
    </lineage>
</organism>
<protein>
    <recommendedName>
        <fullName evidence="4">Serine/threonine-protein kinase 1</fullName>
        <ecNumber evidence="3">2.7.11.1</ecNumber>
    </recommendedName>
</protein>
<dbReference type="GO" id="GO:0043066">
    <property type="term" value="P:negative regulation of apoptotic process"/>
    <property type="evidence" value="ECO:0007669"/>
    <property type="project" value="TreeGrafter"/>
</dbReference>
<evidence type="ECO:0000256" key="12">
    <source>
        <dbReference type="ARBA" id="ARBA00048679"/>
    </source>
</evidence>
<evidence type="ECO:0000256" key="10">
    <source>
        <dbReference type="ARBA" id="ARBA00023200"/>
    </source>
</evidence>
<dbReference type="PROSITE" id="PS00107">
    <property type="entry name" value="PROTEIN_KINASE_ATP"/>
    <property type="match status" value="1"/>
</dbReference>
<evidence type="ECO:0000259" key="16">
    <source>
        <dbReference type="PROSITE" id="PS50011"/>
    </source>
</evidence>
<evidence type="ECO:0000256" key="1">
    <source>
        <dbReference type="ARBA" id="ARBA00004192"/>
    </source>
</evidence>
<evidence type="ECO:0000256" key="11">
    <source>
        <dbReference type="ARBA" id="ARBA00047899"/>
    </source>
</evidence>
<dbReference type="Gene3D" id="1.10.510.10">
    <property type="entry name" value="Transferase(Phosphotransferase) domain 1"/>
    <property type="match status" value="1"/>
</dbReference>
<dbReference type="PROSITE" id="PS50011">
    <property type="entry name" value="PROTEIN_KINASE_DOM"/>
    <property type="match status" value="1"/>
</dbReference>
<evidence type="ECO:0000256" key="4">
    <source>
        <dbReference type="ARBA" id="ARBA00016885"/>
    </source>
</evidence>
<evidence type="ECO:0000256" key="6">
    <source>
        <dbReference type="ARBA" id="ARBA00022679"/>
    </source>
</evidence>
<reference evidence="17" key="1">
    <citation type="journal article" date="2010" name="Science">
        <title>Plasticity of animal genome architecture unmasked by rapid evolution of a pelagic tunicate.</title>
        <authorList>
            <person name="Denoeud F."/>
            <person name="Henriet S."/>
            <person name="Mungpakdee S."/>
            <person name="Aury J.M."/>
            <person name="Da Silva C."/>
            <person name="Brinkmann H."/>
            <person name="Mikhaleva J."/>
            <person name="Olsen L.C."/>
            <person name="Jubin C."/>
            <person name="Canestro C."/>
            <person name="Bouquet J.M."/>
            <person name="Danks G."/>
            <person name="Poulain J."/>
            <person name="Campsteijn C."/>
            <person name="Adamski M."/>
            <person name="Cross I."/>
            <person name="Yadetie F."/>
            <person name="Muffato M."/>
            <person name="Louis A."/>
            <person name="Butcher S."/>
            <person name="Tsagkogeorga G."/>
            <person name="Konrad A."/>
            <person name="Singh S."/>
            <person name="Jensen M.F."/>
            <person name="Cong E.H."/>
            <person name="Eikeseth-Otteraa H."/>
            <person name="Noel B."/>
            <person name="Anthouard V."/>
            <person name="Porcel B.M."/>
            <person name="Kachouri-Lafond R."/>
            <person name="Nishino A."/>
            <person name="Ugolini M."/>
            <person name="Chourrout P."/>
            <person name="Nishida H."/>
            <person name="Aasland R."/>
            <person name="Huzurbazar S."/>
            <person name="Westhof E."/>
            <person name="Delsuc F."/>
            <person name="Lehrach H."/>
            <person name="Reinhardt R."/>
            <person name="Weissenbach J."/>
            <person name="Roy S.W."/>
            <person name="Artiguenave F."/>
            <person name="Postlethwait J.H."/>
            <person name="Manak J.R."/>
            <person name="Thompson E.M."/>
            <person name="Jaillon O."/>
            <person name="Du Pasquier L."/>
            <person name="Boudinot P."/>
            <person name="Liberles D.A."/>
            <person name="Volff J.N."/>
            <person name="Philippe H."/>
            <person name="Lenhard B."/>
            <person name="Roest Crollius H."/>
            <person name="Wincker P."/>
            <person name="Chourrout D."/>
        </authorList>
    </citation>
    <scope>NUCLEOTIDE SEQUENCE [LARGE SCALE GENOMIC DNA]</scope>
</reference>
<dbReference type="GO" id="GO:0030430">
    <property type="term" value="C:host cell cytoplasm"/>
    <property type="evidence" value="ECO:0007669"/>
    <property type="project" value="UniProtKB-SubCell"/>
</dbReference>
<evidence type="ECO:0000256" key="15">
    <source>
        <dbReference type="SAM" id="MobiDB-lite"/>
    </source>
</evidence>
<dbReference type="InterPro" id="IPR017441">
    <property type="entry name" value="Protein_kinase_ATP_BS"/>
</dbReference>
<dbReference type="GO" id="GO:0007346">
    <property type="term" value="P:regulation of mitotic cell cycle"/>
    <property type="evidence" value="ECO:0007669"/>
    <property type="project" value="TreeGrafter"/>
</dbReference>
<dbReference type="OrthoDB" id="10252171at2759"/>
<sequence length="358" mass="41135">MPKRKYIPVKGEFPAMSSRVSNYRPPPAPSTVSMSPSSSRTVVADHVMASFQPSIRHDSDPKKFDDIYEKGKLVGSGGFGSVHSGMSKLTRENIAIKYIMKQRVPKWIEIDIGEDRKRVTLEIYLLRRIGRHENIIALREWFESSSEFILIFDRPANHKDLFDFISDAGKLSESVSQKFFRQIVSAIDYCHKRGVAHRDLKDENFVVDLDTKRLFLIDFGSGALLKNGLDTVYTDFDGTRVYSPPEWILTKRYTANGLAVWSLGILLYDMLSGDIPWDNDQDICTGKLLPEDQVKSNNPTNQVPLYTKWSAELKDLLIRMLQHDQKRRIKMDQVLAHPFVRMSTYNSPARITRSMTRR</sequence>
<dbReference type="InterPro" id="IPR011009">
    <property type="entry name" value="Kinase-like_dom_sf"/>
</dbReference>
<dbReference type="Gene3D" id="3.30.200.20">
    <property type="entry name" value="Phosphorylase Kinase, domain 1"/>
    <property type="match status" value="1"/>
</dbReference>
<dbReference type="Proteomes" id="UP000001307">
    <property type="component" value="Unassembled WGS sequence"/>
</dbReference>
<comment type="subcellular location">
    <subcellularLocation>
        <location evidence="1">Host cytoplasm</location>
    </subcellularLocation>
</comment>
<evidence type="ECO:0000256" key="8">
    <source>
        <dbReference type="ARBA" id="ARBA00022777"/>
    </source>
</evidence>
<evidence type="ECO:0000256" key="14">
    <source>
        <dbReference type="RuleBase" id="RU000304"/>
    </source>
</evidence>
<proteinExistence type="inferred from homology"/>
<dbReference type="AlphaFoldDB" id="E4XFL6"/>
<dbReference type="PROSITE" id="PS00108">
    <property type="entry name" value="PROTEIN_KINASE_ST"/>
    <property type="match status" value="1"/>
</dbReference>
<evidence type="ECO:0000256" key="7">
    <source>
        <dbReference type="ARBA" id="ARBA00022741"/>
    </source>
</evidence>
<feature type="domain" description="Protein kinase" evidence="16">
    <location>
        <begin position="68"/>
        <end position="340"/>
    </location>
</feature>
<dbReference type="InterPro" id="IPR051138">
    <property type="entry name" value="PIM_Ser/Thr_kinase"/>
</dbReference>
<evidence type="ECO:0000256" key="3">
    <source>
        <dbReference type="ARBA" id="ARBA00012513"/>
    </source>
</evidence>
<dbReference type="SUPFAM" id="SSF56112">
    <property type="entry name" value="Protein kinase-like (PK-like)"/>
    <property type="match status" value="1"/>
</dbReference>
<dbReference type="InterPro" id="IPR000719">
    <property type="entry name" value="Prot_kinase_dom"/>
</dbReference>
<evidence type="ECO:0000313" key="17">
    <source>
        <dbReference type="EMBL" id="CBY24362.1"/>
    </source>
</evidence>
<dbReference type="GO" id="GO:0004674">
    <property type="term" value="F:protein serine/threonine kinase activity"/>
    <property type="evidence" value="ECO:0007669"/>
    <property type="project" value="UniProtKB-KW"/>
</dbReference>
<dbReference type="SMART" id="SM00220">
    <property type="entry name" value="S_TKc"/>
    <property type="match status" value="1"/>
</dbReference>
<dbReference type="PANTHER" id="PTHR22984:SF25">
    <property type="entry name" value="PROTEIN KINASE DOMAIN-CONTAINING PROTEIN"/>
    <property type="match status" value="1"/>
</dbReference>
<keyword evidence="8" id="KW-0418">Kinase</keyword>
<evidence type="ECO:0000256" key="13">
    <source>
        <dbReference type="PROSITE-ProRule" id="PRU10141"/>
    </source>
</evidence>
<dbReference type="EMBL" id="FN653045">
    <property type="protein sequence ID" value="CBY24362.1"/>
    <property type="molecule type" value="Genomic_DNA"/>
</dbReference>
<gene>
    <name evidence="17" type="ORF">GSOID_T00010222001</name>
</gene>
<name>E4XFL6_OIKDI</name>
<accession>E4XFL6</accession>
<evidence type="ECO:0000313" key="18">
    <source>
        <dbReference type="Proteomes" id="UP000001307"/>
    </source>
</evidence>
<dbReference type="InParanoid" id="E4XFL6"/>
<keyword evidence="6" id="KW-0808">Transferase</keyword>
<dbReference type="FunFam" id="1.10.510.10:FF:000571">
    <property type="entry name" value="Maternal embryonic leucine zipper kinase"/>
    <property type="match status" value="1"/>
</dbReference>
<comment type="catalytic activity">
    <reaction evidence="12">
        <text>L-seryl-[protein] + ATP = O-phospho-L-seryl-[protein] + ADP + H(+)</text>
        <dbReference type="Rhea" id="RHEA:17989"/>
        <dbReference type="Rhea" id="RHEA-COMP:9863"/>
        <dbReference type="Rhea" id="RHEA-COMP:11604"/>
        <dbReference type="ChEBI" id="CHEBI:15378"/>
        <dbReference type="ChEBI" id="CHEBI:29999"/>
        <dbReference type="ChEBI" id="CHEBI:30616"/>
        <dbReference type="ChEBI" id="CHEBI:83421"/>
        <dbReference type="ChEBI" id="CHEBI:456216"/>
        <dbReference type="EC" id="2.7.11.1"/>
    </reaction>
</comment>
<dbReference type="InterPro" id="IPR008271">
    <property type="entry name" value="Ser/Thr_kinase_AS"/>
</dbReference>
<comment type="catalytic activity">
    <reaction evidence="11">
        <text>L-threonyl-[protein] + ATP = O-phospho-L-threonyl-[protein] + ADP + H(+)</text>
        <dbReference type="Rhea" id="RHEA:46608"/>
        <dbReference type="Rhea" id="RHEA-COMP:11060"/>
        <dbReference type="Rhea" id="RHEA-COMP:11605"/>
        <dbReference type="ChEBI" id="CHEBI:15378"/>
        <dbReference type="ChEBI" id="CHEBI:30013"/>
        <dbReference type="ChEBI" id="CHEBI:30616"/>
        <dbReference type="ChEBI" id="CHEBI:61977"/>
        <dbReference type="ChEBI" id="CHEBI:456216"/>
        <dbReference type="EC" id="2.7.11.1"/>
    </reaction>
</comment>
<dbReference type="GO" id="GO:0005524">
    <property type="term" value="F:ATP binding"/>
    <property type="evidence" value="ECO:0007669"/>
    <property type="project" value="UniProtKB-UniRule"/>
</dbReference>
<evidence type="ECO:0000256" key="2">
    <source>
        <dbReference type="ARBA" id="ARBA00005505"/>
    </source>
</evidence>
<evidence type="ECO:0000256" key="5">
    <source>
        <dbReference type="ARBA" id="ARBA00022527"/>
    </source>
</evidence>
<feature type="binding site" evidence="13">
    <location>
        <position position="101"/>
    </location>
    <ligand>
        <name>ATP</name>
        <dbReference type="ChEBI" id="CHEBI:30616"/>
    </ligand>
</feature>
<feature type="region of interest" description="Disordered" evidence="15">
    <location>
        <begin position="17"/>
        <end position="37"/>
    </location>
</feature>
<keyword evidence="5 14" id="KW-0723">Serine/threonine-protein kinase</keyword>
<keyword evidence="18" id="KW-1185">Reference proteome</keyword>
<comment type="similarity">
    <text evidence="2">Belongs to the protein kinase superfamily. CAMK Ser/Thr protein kinase family. PIM subfamily.</text>
</comment>